<dbReference type="Proteomes" id="UP001596226">
    <property type="component" value="Unassembled WGS sequence"/>
</dbReference>
<name>A0ABW1H0Y7_9ACTN</name>
<reference evidence="2" key="1">
    <citation type="journal article" date="2019" name="Int. J. Syst. Evol. Microbiol.">
        <title>The Global Catalogue of Microorganisms (GCM) 10K type strain sequencing project: providing services to taxonomists for standard genome sequencing and annotation.</title>
        <authorList>
            <consortium name="The Broad Institute Genomics Platform"/>
            <consortium name="The Broad Institute Genome Sequencing Center for Infectious Disease"/>
            <person name="Wu L."/>
            <person name="Ma J."/>
        </authorList>
    </citation>
    <scope>NUCLEOTIDE SEQUENCE [LARGE SCALE GENOMIC DNA]</scope>
    <source>
        <strain evidence="2">CGMCC 4.7144</strain>
    </source>
</reference>
<accession>A0ABW1H0Y7</accession>
<protein>
    <submittedName>
        <fullName evidence="1">Uncharacterized protein</fullName>
    </submittedName>
</protein>
<proteinExistence type="predicted"/>
<dbReference type="EMBL" id="JBHSQS010000004">
    <property type="protein sequence ID" value="MFC5923264.1"/>
    <property type="molecule type" value="Genomic_DNA"/>
</dbReference>
<comment type="caution">
    <text evidence="1">The sequence shown here is derived from an EMBL/GenBank/DDBJ whole genome shotgun (WGS) entry which is preliminary data.</text>
</comment>
<organism evidence="1 2">
    <name type="scientific">Micromonospora vulcania</name>
    <dbReference type="NCBI Taxonomy" id="1441873"/>
    <lineage>
        <taxon>Bacteria</taxon>
        <taxon>Bacillati</taxon>
        <taxon>Actinomycetota</taxon>
        <taxon>Actinomycetes</taxon>
        <taxon>Micromonosporales</taxon>
        <taxon>Micromonosporaceae</taxon>
        <taxon>Micromonospora</taxon>
    </lineage>
</organism>
<evidence type="ECO:0000313" key="1">
    <source>
        <dbReference type="EMBL" id="MFC5923264.1"/>
    </source>
</evidence>
<keyword evidence="2" id="KW-1185">Reference proteome</keyword>
<gene>
    <name evidence="1" type="ORF">ACFQGL_07900</name>
</gene>
<evidence type="ECO:0000313" key="2">
    <source>
        <dbReference type="Proteomes" id="UP001596226"/>
    </source>
</evidence>
<sequence length="89" mass="9376">MNAAGQVALAGPRSYQRKFLISARFRAAQRDYDTALHGATVKRYILEATNYATQANDLAAAAAVFATQAAQSVSRTVTGAVSAPRSGSR</sequence>
<dbReference type="RefSeq" id="WP_377507679.1">
    <property type="nucleotide sequence ID" value="NZ_JBHSQS010000004.1"/>
</dbReference>